<organism evidence="6 7">
    <name type="scientific">Diatrype stigma</name>
    <dbReference type="NCBI Taxonomy" id="117547"/>
    <lineage>
        <taxon>Eukaryota</taxon>
        <taxon>Fungi</taxon>
        <taxon>Dikarya</taxon>
        <taxon>Ascomycota</taxon>
        <taxon>Pezizomycotina</taxon>
        <taxon>Sordariomycetes</taxon>
        <taxon>Xylariomycetidae</taxon>
        <taxon>Xylariales</taxon>
        <taxon>Diatrypaceae</taxon>
        <taxon>Diatrype</taxon>
    </lineage>
</organism>
<dbReference type="AlphaFoldDB" id="A0AAN9UZA9"/>
<sequence>MQVYDLVTLIDRILRRVTDASLGQRNVASPGSTEYKASLESYYSVQQRSMQPACIVSPQSVEDVSTAVKALARLREEDEQASRFAIRSGGHSSWAGASNIEGGSVIDLRSLNTVELSTDKSRVSVGVGATWGEVYEALEPHGLAANGGRAYQVGKS</sequence>
<dbReference type="PANTHER" id="PTHR42973">
    <property type="entry name" value="BINDING OXIDOREDUCTASE, PUTATIVE (AFU_ORTHOLOGUE AFUA_1G17690)-RELATED"/>
    <property type="match status" value="1"/>
</dbReference>
<evidence type="ECO:0000256" key="1">
    <source>
        <dbReference type="ARBA" id="ARBA00005466"/>
    </source>
</evidence>
<proteinExistence type="inferred from homology"/>
<evidence type="ECO:0000259" key="5">
    <source>
        <dbReference type="PROSITE" id="PS51387"/>
    </source>
</evidence>
<evidence type="ECO:0000256" key="4">
    <source>
        <dbReference type="ARBA" id="ARBA00023002"/>
    </source>
</evidence>
<comment type="similarity">
    <text evidence="1">Belongs to the oxygen-dependent FAD-linked oxidoreductase family.</text>
</comment>
<dbReference type="InterPro" id="IPR036318">
    <property type="entry name" value="FAD-bd_PCMH-like_sf"/>
</dbReference>
<evidence type="ECO:0000313" key="7">
    <source>
        <dbReference type="Proteomes" id="UP001320420"/>
    </source>
</evidence>
<dbReference type="Pfam" id="PF01565">
    <property type="entry name" value="FAD_binding_4"/>
    <property type="match status" value="1"/>
</dbReference>
<keyword evidence="4" id="KW-0560">Oxidoreductase</keyword>
<name>A0AAN9UZA9_9PEZI</name>
<dbReference type="GO" id="GO:0016491">
    <property type="term" value="F:oxidoreductase activity"/>
    <property type="evidence" value="ECO:0007669"/>
    <property type="project" value="UniProtKB-KW"/>
</dbReference>
<protein>
    <recommendedName>
        <fullName evidence="5">FAD-binding PCMH-type domain-containing protein</fullName>
    </recommendedName>
</protein>
<evidence type="ECO:0000313" key="6">
    <source>
        <dbReference type="EMBL" id="KAK7756117.1"/>
    </source>
</evidence>
<dbReference type="InterPro" id="IPR016166">
    <property type="entry name" value="FAD-bd_PCMH"/>
</dbReference>
<dbReference type="Gene3D" id="3.30.465.10">
    <property type="match status" value="1"/>
</dbReference>
<dbReference type="InterPro" id="IPR006094">
    <property type="entry name" value="Oxid_FAD_bind_N"/>
</dbReference>
<dbReference type="PANTHER" id="PTHR42973:SF22">
    <property type="entry name" value="FAD-BINDING PCMH-TYPE DOMAIN-CONTAINING PROTEIN-RELATED"/>
    <property type="match status" value="1"/>
</dbReference>
<evidence type="ECO:0000256" key="3">
    <source>
        <dbReference type="ARBA" id="ARBA00022827"/>
    </source>
</evidence>
<dbReference type="EMBL" id="JAKJXP020000008">
    <property type="protein sequence ID" value="KAK7756117.1"/>
    <property type="molecule type" value="Genomic_DNA"/>
</dbReference>
<dbReference type="InterPro" id="IPR050416">
    <property type="entry name" value="FAD-linked_Oxidoreductase"/>
</dbReference>
<evidence type="ECO:0000256" key="2">
    <source>
        <dbReference type="ARBA" id="ARBA00022630"/>
    </source>
</evidence>
<dbReference type="InterPro" id="IPR016169">
    <property type="entry name" value="FAD-bd_PCMH_sub2"/>
</dbReference>
<gene>
    <name evidence="6" type="ORF">SLS62_001709</name>
</gene>
<keyword evidence="2" id="KW-0285">Flavoprotein</keyword>
<feature type="domain" description="FAD-binding PCMH-type" evidence="5">
    <location>
        <begin position="48"/>
        <end position="156"/>
    </location>
</feature>
<dbReference type="GO" id="GO:0071949">
    <property type="term" value="F:FAD binding"/>
    <property type="evidence" value="ECO:0007669"/>
    <property type="project" value="InterPro"/>
</dbReference>
<reference evidence="6 7" key="1">
    <citation type="submission" date="2024-02" db="EMBL/GenBank/DDBJ databases">
        <title>De novo assembly and annotation of 12 fungi associated with fruit tree decline syndrome in Ontario, Canada.</title>
        <authorList>
            <person name="Sulman M."/>
            <person name="Ellouze W."/>
            <person name="Ilyukhin E."/>
        </authorList>
    </citation>
    <scope>NUCLEOTIDE SEQUENCE [LARGE SCALE GENOMIC DNA]</scope>
    <source>
        <strain evidence="6 7">M11/M66-122</strain>
    </source>
</reference>
<dbReference type="SUPFAM" id="SSF56176">
    <property type="entry name" value="FAD-binding/transporter-associated domain-like"/>
    <property type="match status" value="1"/>
</dbReference>
<comment type="caution">
    <text evidence="6">The sequence shown here is derived from an EMBL/GenBank/DDBJ whole genome shotgun (WGS) entry which is preliminary data.</text>
</comment>
<keyword evidence="3" id="KW-0274">FAD</keyword>
<accession>A0AAN9UZA9</accession>
<dbReference type="PROSITE" id="PS51387">
    <property type="entry name" value="FAD_PCMH"/>
    <property type="match status" value="1"/>
</dbReference>
<dbReference type="Proteomes" id="UP001320420">
    <property type="component" value="Unassembled WGS sequence"/>
</dbReference>
<keyword evidence="7" id="KW-1185">Reference proteome</keyword>